<dbReference type="Proteomes" id="UP000295310">
    <property type="component" value="Unassembled WGS sequence"/>
</dbReference>
<dbReference type="PROSITE" id="PS50850">
    <property type="entry name" value="MFS"/>
    <property type="match status" value="1"/>
</dbReference>
<feature type="transmembrane region" description="Helical" evidence="7">
    <location>
        <begin position="165"/>
        <end position="186"/>
    </location>
</feature>
<feature type="transmembrane region" description="Helical" evidence="7">
    <location>
        <begin position="77"/>
        <end position="97"/>
    </location>
</feature>
<reference evidence="9 10" key="1">
    <citation type="submission" date="2019-01" db="EMBL/GenBank/DDBJ databases">
        <title>Draft genome sequences of the type strains of six Macrococcus species.</title>
        <authorList>
            <person name="Mazhar S."/>
            <person name="Altermann E."/>
            <person name="Hill C."/>
            <person name="Mcauliffe O."/>
        </authorList>
    </citation>
    <scope>NUCLEOTIDE SEQUENCE [LARGE SCALE GENOMIC DNA]</scope>
    <source>
        <strain evidence="9 10">CCM4811</strain>
    </source>
</reference>
<feature type="transmembrane region" description="Helical" evidence="7">
    <location>
        <begin position="315"/>
        <end position="339"/>
    </location>
</feature>
<feature type="transmembrane region" description="Helical" evidence="7">
    <location>
        <begin position="137"/>
        <end position="159"/>
    </location>
</feature>
<keyword evidence="4 7" id="KW-0812">Transmembrane</keyword>
<sequence length="412" mass="46317">MKFSQFPSNVRLRIICGFFDHAAGMSVMPFMVLYIADELGKVASGILLSLNVIFGLICGLCGGYFADRFSRKGQLVAGQLLFAVLIVMMTIFIHPAINQPWLVTLFFMLTAVSNAMIFPALEALIIDSTTEEMRKSVYVTTYWTNNLATAIGTAIGGLFYKDYRIFLFICIIIIMLINTVIFKRYLIDPTVNKVRKVVETHWVRDLLSSYRVALKDRRFVVFTTAMIFVFSAEFALTNYIGVHLHNTFKPIDLFGIHVDGVRMMSILLIENTLLVVSITFLVSKLTERRNQVYVLLLGTFLYTAGYGLAHYLTTWYLLVIVIFFATVGELMQTPIISVFQAKLMPEDKRASYIAFSSLGYSGAGLVASSGLIIGVVLNSMMMSIYVIIMGLIGMLLFYLAVHTHIFKQPIPE</sequence>
<dbReference type="InterPro" id="IPR050171">
    <property type="entry name" value="MFS_Transporters"/>
</dbReference>
<evidence type="ECO:0000256" key="5">
    <source>
        <dbReference type="ARBA" id="ARBA00022989"/>
    </source>
</evidence>
<feature type="transmembrane region" description="Helical" evidence="7">
    <location>
        <begin position="219"/>
        <end position="240"/>
    </location>
</feature>
<evidence type="ECO:0000259" key="8">
    <source>
        <dbReference type="PROSITE" id="PS50850"/>
    </source>
</evidence>
<feature type="transmembrane region" description="Helical" evidence="7">
    <location>
        <begin position="12"/>
        <end position="36"/>
    </location>
</feature>
<evidence type="ECO:0000256" key="1">
    <source>
        <dbReference type="ARBA" id="ARBA00004651"/>
    </source>
</evidence>
<evidence type="ECO:0000256" key="4">
    <source>
        <dbReference type="ARBA" id="ARBA00022692"/>
    </source>
</evidence>
<dbReference type="OrthoDB" id="9793283at2"/>
<evidence type="ECO:0000256" key="6">
    <source>
        <dbReference type="ARBA" id="ARBA00023136"/>
    </source>
</evidence>
<feature type="transmembrane region" description="Helical" evidence="7">
    <location>
        <begin position="103"/>
        <end position="125"/>
    </location>
</feature>
<feature type="transmembrane region" description="Helical" evidence="7">
    <location>
        <begin position="42"/>
        <end position="65"/>
    </location>
</feature>
<keyword evidence="2" id="KW-0813">Transport</keyword>
<feature type="domain" description="Major facilitator superfamily (MFS) profile" evidence="8">
    <location>
        <begin position="1"/>
        <end position="405"/>
    </location>
</feature>
<evidence type="ECO:0000313" key="10">
    <source>
        <dbReference type="Proteomes" id="UP000295310"/>
    </source>
</evidence>
<keyword evidence="10" id="KW-1185">Reference proteome</keyword>
<dbReference type="Gene3D" id="1.20.1250.20">
    <property type="entry name" value="MFS general substrate transporter like domains"/>
    <property type="match status" value="1"/>
</dbReference>
<feature type="transmembrane region" description="Helical" evidence="7">
    <location>
        <begin position="382"/>
        <end position="401"/>
    </location>
</feature>
<keyword evidence="6 7" id="KW-0472">Membrane</keyword>
<dbReference type="Pfam" id="PF07690">
    <property type="entry name" value="MFS_1"/>
    <property type="match status" value="1"/>
</dbReference>
<keyword evidence="3" id="KW-1003">Cell membrane</keyword>
<keyword evidence="5 7" id="KW-1133">Transmembrane helix</keyword>
<feature type="transmembrane region" description="Helical" evidence="7">
    <location>
        <begin position="292"/>
        <end position="309"/>
    </location>
</feature>
<dbReference type="InterPro" id="IPR011701">
    <property type="entry name" value="MFS"/>
</dbReference>
<dbReference type="PANTHER" id="PTHR23517">
    <property type="entry name" value="RESISTANCE PROTEIN MDTM, PUTATIVE-RELATED-RELATED"/>
    <property type="match status" value="1"/>
</dbReference>
<dbReference type="GO" id="GO:0005886">
    <property type="term" value="C:plasma membrane"/>
    <property type="evidence" value="ECO:0007669"/>
    <property type="project" value="UniProtKB-SubCell"/>
</dbReference>
<dbReference type="InterPro" id="IPR036259">
    <property type="entry name" value="MFS_trans_sf"/>
</dbReference>
<feature type="transmembrane region" description="Helical" evidence="7">
    <location>
        <begin position="351"/>
        <end position="376"/>
    </location>
</feature>
<evidence type="ECO:0000256" key="7">
    <source>
        <dbReference type="SAM" id="Phobius"/>
    </source>
</evidence>
<protein>
    <submittedName>
        <fullName evidence="9">MFS transporter</fullName>
    </submittedName>
</protein>
<evidence type="ECO:0000256" key="2">
    <source>
        <dbReference type="ARBA" id="ARBA00022448"/>
    </source>
</evidence>
<dbReference type="AlphaFoldDB" id="A0A4R6BER2"/>
<dbReference type="RefSeq" id="WP_133431511.1">
    <property type="nucleotide sequence ID" value="NZ_SCWA01000005.1"/>
</dbReference>
<proteinExistence type="predicted"/>
<dbReference type="GO" id="GO:0022857">
    <property type="term" value="F:transmembrane transporter activity"/>
    <property type="evidence" value="ECO:0007669"/>
    <property type="project" value="InterPro"/>
</dbReference>
<dbReference type="InterPro" id="IPR020846">
    <property type="entry name" value="MFS_dom"/>
</dbReference>
<evidence type="ECO:0000256" key="3">
    <source>
        <dbReference type="ARBA" id="ARBA00022475"/>
    </source>
</evidence>
<dbReference type="EMBL" id="SCWA01000005">
    <property type="protein sequence ID" value="TDL98272.1"/>
    <property type="molecule type" value="Genomic_DNA"/>
</dbReference>
<dbReference type="PANTHER" id="PTHR23517:SF3">
    <property type="entry name" value="INTEGRAL MEMBRANE TRANSPORT PROTEIN"/>
    <property type="match status" value="1"/>
</dbReference>
<evidence type="ECO:0000313" key="9">
    <source>
        <dbReference type="EMBL" id="TDL98272.1"/>
    </source>
</evidence>
<organism evidence="9 10">
    <name type="scientific">Macrococcus brunensis</name>
    <dbReference type="NCBI Taxonomy" id="198483"/>
    <lineage>
        <taxon>Bacteria</taxon>
        <taxon>Bacillati</taxon>
        <taxon>Bacillota</taxon>
        <taxon>Bacilli</taxon>
        <taxon>Bacillales</taxon>
        <taxon>Staphylococcaceae</taxon>
        <taxon>Macrococcus</taxon>
    </lineage>
</organism>
<accession>A0A4R6BER2</accession>
<dbReference type="SUPFAM" id="SSF103473">
    <property type="entry name" value="MFS general substrate transporter"/>
    <property type="match status" value="1"/>
</dbReference>
<feature type="transmembrane region" description="Helical" evidence="7">
    <location>
        <begin position="260"/>
        <end position="280"/>
    </location>
</feature>
<comment type="caution">
    <text evidence="9">The sequence shown here is derived from an EMBL/GenBank/DDBJ whole genome shotgun (WGS) entry which is preliminary data.</text>
</comment>
<name>A0A4R6BER2_9STAP</name>
<gene>
    <name evidence="9" type="ORF">ERX27_03805</name>
</gene>
<comment type="subcellular location">
    <subcellularLocation>
        <location evidence="1">Cell membrane</location>
        <topology evidence="1">Multi-pass membrane protein</topology>
    </subcellularLocation>
</comment>